<evidence type="ECO:0000313" key="1">
    <source>
        <dbReference type="EMBL" id="AYV82849.1"/>
    </source>
</evidence>
<sequence length="195" mass="22129">MAFVDSKCQVPDCNAPREQYMADQKTRDFVRCKGPKHIQPFCEKHLPKCACGNWRFIKPSAPTELKYPLSEADSAFFSRRCAKCIITCSIPDCKGIRFGTKNKVSSFCEPHESEFVVTGYKKFEQLVQDAASIRTHPGFQTFEKQIMFPGRHTFEEYFSACTSLFTAAASSANPTIWKNFFSEADYLHKCSAVLS</sequence>
<gene>
    <name evidence="1" type="ORF">Hyperionvirus2_217</name>
</gene>
<dbReference type="EMBL" id="MK072384">
    <property type="protein sequence ID" value="AYV82849.1"/>
    <property type="molecule type" value="Genomic_DNA"/>
</dbReference>
<name>A0A3G5AC31_9VIRU</name>
<protein>
    <submittedName>
        <fullName evidence="1">Uncharacterized protein</fullName>
    </submittedName>
</protein>
<organism evidence="1">
    <name type="scientific">Hyperionvirus sp</name>
    <dbReference type="NCBI Taxonomy" id="2487770"/>
    <lineage>
        <taxon>Viruses</taxon>
        <taxon>Varidnaviria</taxon>
        <taxon>Bamfordvirae</taxon>
        <taxon>Nucleocytoviricota</taxon>
        <taxon>Megaviricetes</taxon>
        <taxon>Imitervirales</taxon>
        <taxon>Mimiviridae</taxon>
        <taxon>Klosneuvirinae</taxon>
    </lineage>
</organism>
<proteinExistence type="predicted"/>
<accession>A0A3G5AC31</accession>
<reference evidence="1" key="1">
    <citation type="submission" date="2018-10" db="EMBL/GenBank/DDBJ databases">
        <title>Hidden diversity of soil giant viruses.</title>
        <authorList>
            <person name="Schulz F."/>
            <person name="Alteio L."/>
            <person name="Goudeau D."/>
            <person name="Ryan E.M."/>
            <person name="Malmstrom R.R."/>
            <person name="Blanchard J."/>
            <person name="Woyke T."/>
        </authorList>
    </citation>
    <scope>NUCLEOTIDE SEQUENCE</scope>
    <source>
        <strain evidence="1">HYV1</strain>
    </source>
</reference>